<dbReference type="CDD" id="cd02620">
    <property type="entry name" value="Peptidase_C1A_CathepsinB"/>
    <property type="match status" value="1"/>
</dbReference>
<evidence type="ECO:0000256" key="5">
    <source>
        <dbReference type="ARBA" id="ARBA00022807"/>
    </source>
</evidence>
<evidence type="ECO:0000313" key="10">
    <source>
        <dbReference type="EnsemblMetazoa" id="XP_038052073.1"/>
    </source>
</evidence>
<dbReference type="OMA" id="ADEHRIM"/>
<keyword evidence="4" id="KW-0378">Hydrolase</keyword>
<dbReference type="GeneID" id="119724864"/>
<dbReference type="Proteomes" id="UP000887568">
    <property type="component" value="Unplaced"/>
</dbReference>
<dbReference type="Pfam" id="PF08127">
    <property type="entry name" value="Propeptide_C1"/>
    <property type="match status" value="1"/>
</dbReference>
<dbReference type="InterPro" id="IPR000668">
    <property type="entry name" value="Peptidase_C1A_C"/>
</dbReference>
<dbReference type="GO" id="GO:0006508">
    <property type="term" value="P:proteolysis"/>
    <property type="evidence" value="ECO:0007669"/>
    <property type="project" value="UniProtKB-KW"/>
</dbReference>
<dbReference type="AlphaFoldDB" id="A0A913ZJV8"/>
<evidence type="ECO:0000256" key="1">
    <source>
        <dbReference type="ARBA" id="ARBA00008455"/>
    </source>
</evidence>
<dbReference type="Pfam" id="PF00112">
    <property type="entry name" value="Peptidase_C1"/>
    <property type="match status" value="1"/>
</dbReference>
<organism evidence="10 11">
    <name type="scientific">Patiria miniata</name>
    <name type="common">Bat star</name>
    <name type="synonym">Asterina miniata</name>
    <dbReference type="NCBI Taxonomy" id="46514"/>
    <lineage>
        <taxon>Eukaryota</taxon>
        <taxon>Metazoa</taxon>
        <taxon>Echinodermata</taxon>
        <taxon>Eleutherozoa</taxon>
        <taxon>Asterozoa</taxon>
        <taxon>Asteroidea</taxon>
        <taxon>Valvatacea</taxon>
        <taxon>Valvatida</taxon>
        <taxon>Asterinidae</taxon>
        <taxon>Patiria</taxon>
    </lineage>
</organism>
<keyword evidence="7" id="KW-1015">Disulfide bond</keyword>
<evidence type="ECO:0000313" key="11">
    <source>
        <dbReference type="Proteomes" id="UP000887568"/>
    </source>
</evidence>
<keyword evidence="6" id="KW-0865">Zymogen</keyword>
<evidence type="ECO:0000256" key="3">
    <source>
        <dbReference type="ARBA" id="ARBA00022729"/>
    </source>
</evidence>
<dbReference type="InterPro" id="IPR013128">
    <property type="entry name" value="Peptidase_C1A"/>
</dbReference>
<proteinExistence type="inferred from homology"/>
<evidence type="ECO:0000256" key="2">
    <source>
        <dbReference type="ARBA" id="ARBA00022670"/>
    </source>
</evidence>
<dbReference type="EnsemblMetazoa" id="XM_038196145.1">
    <property type="protein sequence ID" value="XP_038052073.1"/>
    <property type="gene ID" value="LOC119724864"/>
</dbReference>
<dbReference type="Gene3D" id="3.90.70.10">
    <property type="entry name" value="Cysteine proteinases"/>
    <property type="match status" value="1"/>
</dbReference>
<name>A0A913ZJV8_PATMI</name>
<keyword evidence="2" id="KW-0645">Protease</keyword>
<keyword evidence="5" id="KW-0788">Thiol protease</keyword>
<dbReference type="PANTHER" id="PTHR12411">
    <property type="entry name" value="CYSTEINE PROTEASE FAMILY C1-RELATED"/>
    <property type="match status" value="1"/>
</dbReference>
<evidence type="ECO:0000256" key="8">
    <source>
        <dbReference type="SAM" id="SignalP"/>
    </source>
</evidence>
<evidence type="ECO:0000256" key="7">
    <source>
        <dbReference type="ARBA" id="ARBA00023157"/>
    </source>
</evidence>
<evidence type="ECO:0000259" key="9">
    <source>
        <dbReference type="SMART" id="SM00645"/>
    </source>
</evidence>
<sequence>MGKSLLCCFLIGQLLLCCHGDRYQGGSHHPIGHLPALSGEMIRYVNNLNTTWKAGFNFPGKNASFVKLLLGGKLTTSVPDDHRLPLKPRSDVDAKDIPENFDSMTKWPECDSMKKIYDQGACGAGWAFGALEAMSDRYCVFSNMKKVNVTLSEENLISCCGTHCGFGCEGGYPSAAWQYWVNTGIVTDGCQPYTFDPCRHVGGSDEGSDGGAPEPTCAPETQTPKCHTECGKGYNKSYTDDLHFGKSSYAIEGSVTQIQEELINFGPVETSLNVFEDFFSYKSGVYQHVAGGFVNRQSVKMYGWGVTPDGVKYWLASNSWNDSWGEKGFFKILRGTNECGIEEDIFAGIPQL</sequence>
<dbReference type="SMART" id="SM00645">
    <property type="entry name" value="Pept_C1"/>
    <property type="match status" value="1"/>
</dbReference>
<feature type="chain" id="PRO_5037803380" description="Peptidase C1A papain C-terminal domain-containing protein" evidence="8">
    <location>
        <begin position="21"/>
        <end position="352"/>
    </location>
</feature>
<keyword evidence="3 8" id="KW-0732">Signal</keyword>
<reference evidence="10" key="1">
    <citation type="submission" date="2022-11" db="UniProtKB">
        <authorList>
            <consortium name="EnsemblMetazoa"/>
        </authorList>
    </citation>
    <scope>IDENTIFICATION</scope>
</reference>
<accession>A0A913ZJV8</accession>
<protein>
    <recommendedName>
        <fullName evidence="9">Peptidase C1A papain C-terminal domain-containing protein</fullName>
    </recommendedName>
</protein>
<dbReference type="GO" id="GO:0004197">
    <property type="term" value="F:cysteine-type endopeptidase activity"/>
    <property type="evidence" value="ECO:0007669"/>
    <property type="project" value="InterPro"/>
</dbReference>
<feature type="domain" description="Peptidase C1A papain C-terminal" evidence="9">
    <location>
        <begin position="97"/>
        <end position="349"/>
    </location>
</feature>
<feature type="signal peptide" evidence="8">
    <location>
        <begin position="1"/>
        <end position="20"/>
    </location>
</feature>
<dbReference type="RefSeq" id="XP_038052073.1">
    <property type="nucleotide sequence ID" value="XM_038196145.1"/>
</dbReference>
<dbReference type="FunFam" id="3.90.70.10:FF:000031">
    <property type="entry name" value="Cathepsin B"/>
    <property type="match status" value="1"/>
</dbReference>
<keyword evidence="11" id="KW-1185">Reference proteome</keyword>
<evidence type="ECO:0000256" key="4">
    <source>
        <dbReference type="ARBA" id="ARBA00022801"/>
    </source>
</evidence>
<dbReference type="OrthoDB" id="640249at2759"/>
<comment type="similarity">
    <text evidence="1">Belongs to the peptidase C1 family.</text>
</comment>
<dbReference type="InterPro" id="IPR012599">
    <property type="entry name" value="Propeptide_C1A"/>
</dbReference>
<evidence type="ECO:0000256" key="6">
    <source>
        <dbReference type="ARBA" id="ARBA00023145"/>
    </source>
</evidence>
<dbReference type="SUPFAM" id="SSF54001">
    <property type="entry name" value="Cysteine proteinases"/>
    <property type="match status" value="1"/>
</dbReference>
<dbReference type="InterPro" id="IPR038765">
    <property type="entry name" value="Papain-like_cys_pep_sf"/>
</dbReference>